<evidence type="ECO:0000313" key="3">
    <source>
        <dbReference type="Proteomes" id="UP000012160"/>
    </source>
</evidence>
<comment type="caution">
    <text evidence="2">The sequence shown here is derived from an EMBL/GenBank/DDBJ whole genome shotgun (WGS) entry which is preliminary data.</text>
</comment>
<dbReference type="Proteomes" id="UP000012160">
    <property type="component" value="Unassembled WGS sequence"/>
</dbReference>
<protein>
    <submittedName>
        <fullName evidence="2">Uncharacterized protein</fullName>
    </submittedName>
</protein>
<organism evidence="2 3">
    <name type="scientific">Leptospira santarosai str. ZUN179</name>
    <dbReference type="NCBI Taxonomy" id="1049985"/>
    <lineage>
        <taxon>Bacteria</taxon>
        <taxon>Pseudomonadati</taxon>
        <taxon>Spirochaetota</taxon>
        <taxon>Spirochaetia</taxon>
        <taxon>Leptospirales</taxon>
        <taxon>Leptospiraceae</taxon>
        <taxon>Leptospira</taxon>
    </lineage>
</organism>
<reference evidence="2 3" key="1">
    <citation type="submission" date="2013-01" db="EMBL/GenBank/DDBJ databases">
        <authorList>
            <person name="Harkins D.M."/>
            <person name="Durkin A.S."/>
            <person name="Brinkac L.M."/>
            <person name="Haft D.H."/>
            <person name="Selengut J.D."/>
            <person name="Sanka R."/>
            <person name="DePew J."/>
            <person name="Purushe J."/>
            <person name="Matthias M.A."/>
            <person name="Vinetz J.M."/>
            <person name="Sutton G.G."/>
            <person name="Nierman W.C."/>
            <person name="Fouts D.E."/>
        </authorList>
    </citation>
    <scope>NUCLEOTIDE SEQUENCE [LARGE SCALE GENOMIC DNA]</scope>
    <source>
        <strain evidence="2 3">ZUN179</strain>
    </source>
</reference>
<name>M6UKW8_9LEPT</name>
<gene>
    <name evidence="2" type="ORF">LEP1GSC187_2609</name>
</gene>
<sequence length="117" mass="13580">MIQMNLKRCSANTKKAEDPGKTSGFHKNGFRNSSSKKDKNLSQNRYRTLQLDLSDKVELGFENAVRWNTTNLSGLHFPWKKFANKSAIRYPYQIFKFRNAMLRFARMSSKSNLIGLL</sequence>
<dbReference type="AlphaFoldDB" id="M6UKW8"/>
<evidence type="ECO:0000313" key="2">
    <source>
        <dbReference type="EMBL" id="EMO43446.1"/>
    </source>
</evidence>
<accession>M6UKW8</accession>
<dbReference type="EMBL" id="AHOQ02000051">
    <property type="protein sequence ID" value="EMO43446.1"/>
    <property type="molecule type" value="Genomic_DNA"/>
</dbReference>
<proteinExistence type="predicted"/>
<feature type="region of interest" description="Disordered" evidence="1">
    <location>
        <begin position="1"/>
        <end position="43"/>
    </location>
</feature>
<evidence type="ECO:0000256" key="1">
    <source>
        <dbReference type="SAM" id="MobiDB-lite"/>
    </source>
</evidence>